<feature type="transmembrane region" description="Helical" evidence="1">
    <location>
        <begin position="19"/>
        <end position="39"/>
    </location>
</feature>
<evidence type="ECO:0000256" key="1">
    <source>
        <dbReference type="SAM" id="Phobius"/>
    </source>
</evidence>
<evidence type="ECO:0000313" key="2">
    <source>
        <dbReference type="EMBL" id="WZC47298.1"/>
    </source>
</evidence>
<dbReference type="Proteomes" id="UP001440612">
    <property type="component" value="Chromosome"/>
</dbReference>
<dbReference type="EMBL" id="CP150951">
    <property type="protein sequence ID" value="WZC47298.1"/>
    <property type="molecule type" value="Genomic_DNA"/>
</dbReference>
<evidence type="ECO:0000313" key="3">
    <source>
        <dbReference type="Proteomes" id="UP001440612"/>
    </source>
</evidence>
<organism evidence="2 3">
    <name type="scientific">Yoonia phaeophyticola</name>
    <dbReference type="NCBI Taxonomy" id="3137369"/>
    <lineage>
        <taxon>Bacteria</taxon>
        <taxon>Pseudomonadati</taxon>
        <taxon>Pseudomonadota</taxon>
        <taxon>Alphaproteobacteria</taxon>
        <taxon>Rhodobacterales</taxon>
        <taxon>Paracoccaceae</taxon>
        <taxon>Yoonia</taxon>
    </lineage>
</organism>
<sequence length="60" mass="6300">MSAPDTNIDKQQKRHYGPLWGFAAVLVAVGIGIFVVPAATEEISEDAGTISVTDPVEASE</sequence>
<accession>A0ABZ2UYQ8</accession>
<protein>
    <submittedName>
        <fullName evidence="2">Uncharacterized protein</fullName>
    </submittedName>
</protein>
<keyword evidence="1" id="KW-1133">Transmembrane helix</keyword>
<keyword evidence="1" id="KW-0472">Membrane</keyword>
<name>A0ABZ2UYQ8_9RHOB</name>
<gene>
    <name evidence="2" type="ORF">AABB29_10100</name>
</gene>
<reference evidence="3" key="1">
    <citation type="submission" date="2024-04" db="EMBL/GenBank/DDBJ databases">
        <title>Phylogenomic analyses of a clade within the roseobacter group suggest taxonomic reassignments of species of the genera Aestuariivita, Citreicella, Loktanella, Nautella, Pelagibaca, Ruegeria, Thalassobius, Thiobacimonas and Tropicibacter, and the proposal o.</title>
        <authorList>
            <person name="Jeon C.O."/>
        </authorList>
    </citation>
    <scope>NUCLEOTIDE SEQUENCE [LARGE SCALE GENOMIC DNA]</scope>
    <source>
        <strain evidence="3">BS5-3</strain>
    </source>
</reference>
<dbReference type="RefSeq" id="WP_341365419.1">
    <property type="nucleotide sequence ID" value="NZ_CP150951.2"/>
</dbReference>
<proteinExistence type="predicted"/>
<keyword evidence="3" id="KW-1185">Reference proteome</keyword>
<keyword evidence="1" id="KW-0812">Transmembrane</keyword>